<dbReference type="Pfam" id="PF00685">
    <property type="entry name" value="Sulfotransfer_1"/>
    <property type="match status" value="1"/>
</dbReference>
<keyword evidence="6" id="KW-1185">Reference proteome</keyword>
<dbReference type="InterPro" id="IPR000863">
    <property type="entry name" value="Sulfotransferase_dom"/>
</dbReference>
<accession>A0A7J0DRX8</accession>
<comment type="caution">
    <text evidence="5">The sequence shown here is derived from an EMBL/GenBank/DDBJ whole genome shotgun (WGS) entry which is preliminary data.</text>
</comment>
<dbReference type="Proteomes" id="UP000585474">
    <property type="component" value="Unassembled WGS sequence"/>
</dbReference>
<dbReference type="OrthoDB" id="205623at2759"/>
<evidence type="ECO:0000313" key="6">
    <source>
        <dbReference type="Proteomes" id="UP000585474"/>
    </source>
</evidence>
<name>A0A7J0DRX8_9ERIC</name>
<evidence type="ECO:0000256" key="2">
    <source>
        <dbReference type="ARBA" id="ARBA00022679"/>
    </source>
</evidence>
<reference evidence="6" key="1">
    <citation type="submission" date="2019-07" db="EMBL/GenBank/DDBJ databases">
        <title>De Novo Assembly of kiwifruit Actinidia rufa.</title>
        <authorList>
            <person name="Sugita-Konishi S."/>
            <person name="Sato K."/>
            <person name="Mori E."/>
            <person name="Abe Y."/>
            <person name="Kisaki G."/>
            <person name="Hamano K."/>
            <person name="Suezawa K."/>
            <person name="Otani M."/>
            <person name="Fukuda T."/>
            <person name="Manabe T."/>
            <person name="Gomi K."/>
            <person name="Tabuchi M."/>
            <person name="Akimitsu K."/>
            <person name="Kataoka I."/>
        </authorList>
    </citation>
    <scope>NUCLEOTIDE SEQUENCE [LARGE SCALE GENOMIC DNA]</scope>
    <source>
        <strain evidence="6">cv. Fuchu</strain>
    </source>
</reference>
<evidence type="ECO:0000256" key="1">
    <source>
        <dbReference type="ARBA" id="ARBA00005771"/>
    </source>
</evidence>
<dbReference type="EMBL" id="BJWL01000363">
    <property type="protein sequence ID" value="GFS41080.1"/>
    <property type="molecule type" value="Genomic_DNA"/>
</dbReference>
<gene>
    <name evidence="5" type="ORF">Acr_00g0072170</name>
</gene>
<evidence type="ECO:0000313" key="5">
    <source>
        <dbReference type="EMBL" id="GFS41080.1"/>
    </source>
</evidence>
<feature type="domain" description="Sulfotransferase" evidence="4">
    <location>
        <begin position="13"/>
        <end position="147"/>
    </location>
</feature>
<comment type="similarity">
    <text evidence="1 3">Belongs to the sulfotransferase 1 family.</text>
</comment>
<keyword evidence="2 3" id="KW-0808">Transferase</keyword>
<evidence type="ECO:0000256" key="3">
    <source>
        <dbReference type="RuleBase" id="RU361155"/>
    </source>
</evidence>
<dbReference type="SUPFAM" id="SSF52540">
    <property type="entry name" value="P-loop containing nucleoside triphosphate hydrolases"/>
    <property type="match status" value="1"/>
</dbReference>
<evidence type="ECO:0000259" key="4">
    <source>
        <dbReference type="Pfam" id="PF00685"/>
    </source>
</evidence>
<proteinExistence type="inferred from homology"/>
<dbReference type="EC" id="2.8.2.-" evidence="3"/>
<protein>
    <recommendedName>
        <fullName evidence="3">Sulfotransferase</fullName>
        <ecNumber evidence="3">2.8.2.-</ecNumber>
    </recommendedName>
</protein>
<dbReference type="AlphaFoldDB" id="A0A7J0DRX8"/>
<sequence length="150" mass="17065">MANLRDEAELFSLQEAFDLFSQGKSTFGPYWDHVLGYWKAGLECPERVFFITYEEMKGDTLVHVKRLAKFLGKPFSLEEESKGVAEEIVEMCSFESLSNLEVNKNGSNKTGLKNSVCFREGKVGGWRNHLTTQMIESLDRVSNEKLPGIF</sequence>
<dbReference type="InterPro" id="IPR027417">
    <property type="entry name" value="P-loop_NTPase"/>
</dbReference>
<organism evidence="5 6">
    <name type="scientific">Actinidia rufa</name>
    <dbReference type="NCBI Taxonomy" id="165716"/>
    <lineage>
        <taxon>Eukaryota</taxon>
        <taxon>Viridiplantae</taxon>
        <taxon>Streptophyta</taxon>
        <taxon>Embryophyta</taxon>
        <taxon>Tracheophyta</taxon>
        <taxon>Spermatophyta</taxon>
        <taxon>Magnoliopsida</taxon>
        <taxon>eudicotyledons</taxon>
        <taxon>Gunneridae</taxon>
        <taxon>Pentapetalae</taxon>
        <taxon>asterids</taxon>
        <taxon>Ericales</taxon>
        <taxon>Actinidiaceae</taxon>
        <taxon>Actinidia</taxon>
    </lineage>
</organism>
<dbReference type="GO" id="GO:0008146">
    <property type="term" value="F:sulfotransferase activity"/>
    <property type="evidence" value="ECO:0007669"/>
    <property type="project" value="InterPro"/>
</dbReference>
<dbReference type="Gene3D" id="3.40.50.300">
    <property type="entry name" value="P-loop containing nucleotide triphosphate hydrolases"/>
    <property type="match status" value="1"/>
</dbReference>
<dbReference type="PANTHER" id="PTHR11783">
    <property type="entry name" value="SULFOTRANSFERASE SULT"/>
    <property type="match status" value="1"/>
</dbReference>